<sequence length="191" mass="21080">MLQHRKMCECTLATGERAGLPSRRFPRQERGCDMIEVLPAPDGSGTQLRLRPPRALDARQFVLLFTVLSGAMWLVSALGWLAGNAFAPLFALLYSLVLAAALRALWRSGERQEEIRVVPAYVEVIPVPGGSPVFRAHPHWVRLLTDDERVRLASSGRQVEVGSFLAPAERQTLAETLESLLAASDGGNRRR</sequence>
<dbReference type="EnsemblBacteria" id="CAQ44025">
    <property type="protein sequence ID" value="CAQ44025"/>
    <property type="gene ID" value="Smlt0427"/>
</dbReference>
<evidence type="ECO:0000313" key="3">
    <source>
        <dbReference type="Proteomes" id="UP000008840"/>
    </source>
</evidence>
<reference evidence="2 3" key="1">
    <citation type="journal article" date="2008" name="Genome Biol.">
        <title>The complete genome, comparative and functional analysis of Stenotrophomonas maltophilia reveals an organism heavily shielded by drug resistance determinants.</title>
        <authorList>
            <person name="Crossman L.C."/>
            <person name="Gould V.C."/>
            <person name="Dow J.M."/>
            <person name="Vernikos G.S."/>
            <person name="Okazaki A."/>
            <person name="Sebaihia M."/>
            <person name="Saunders D."/>
            <person name="Arrowsmith C."/>
            <person name="Carver T."/>
            <person name="Peters N."/>
            <person name="Adlem E."/>
            <person name="Kerhornou A."/>
            <person name="Lord A."/>
            <person name="Murphy L."/>
            <person name="Seeger K."/>
            <person name="Squares R."/>
            <person name="Rutter S."/>
            <person name="Quail M.A."/>
            <person name="Rajandream M.A."/>
            <person name="Harris D."/>
            <person name="Churcher C."/>
            <person name="Bentley S.D."/>
            <person name="Parkhill J."/>
            <person name="Thomson N.R."/>
            <person name="Avison M.B."/>
        </authorList>
    </citation>
    <scope>NUCLEOTIDE SEQUENCE [LARGE SCALE GENOMIC DNA]</scope>
    <source>
        <strain evidence="2 3">K279a</strain>
    </source>
</reference>
<keyword evidence="1" id="KW-1133">Transmembrane helix</keyword>
<feature type="transmembrane region" description="Helical" evidence="1">
    <location>
        <begin position="61"/>
        <end position="80"/>
    </location>
</feature>
<evidence type="ECO:0000256" key="1">
    <source>
        <dbReference type="SAM" id="Phobius"/>
    </source>
</evidence>
<dbReference type="HOGENOM" id="CLU_096000_2_0_6"/>
<organism evidence="2 3">
    <name type="scientific">Stenotrophomonas maltophilia (strain K279a)</name>
    <dbReference type="NCBI Taxonomy" id="522373"/>
    <lineage>
        <taxon>Bacteria</taxon>
        <taxon>Pseudomonadati</taxon>
        <taxon>Pseudomonadota</taxon>
        <taxon>Gammaproteobacteria</taxon>
        <taxon>Lysobacterales</taxon>
        <taxon>Lysobacteraceae</taxon>
        <taxon>Stenotrophomonas</taxon>
        <taxon>Stenotrophomonas maltophilia group</taxon>
    </lineage>
</organism>
<proteinExistence type="predicted"/>
<keyword evidence="1 2" id="KW-0812">Transmembrane</keyword>
<gene>
    <name evidence="2" type="ordered locus">Smlt0427</name>
</gene>
<accession>B2FJY8</accession>
<evidence type="ECO:0000313" key="2">
    <source>
        <dbReference type="EMBL" id="CAQ44025.1"/>
    </source>
</evidence>
<dbReference type="Proteomes" id="UP000008840">
    <property type="component" value="Chromosome"/>
</dbReference>
<protein>
    <submittedName>
        <fullName evidence="2">Transmembrane protein</fullName>
    </submittedName>
</protein>
<keyword evidence="1" id="KW-0472">Membrane</keyword>
<dbReference type="InterPro" id="IPR019253">
    <property type="entry name" value="DUF2244_TM"/>
</dbReference>
<dbReference type="Pfam" id="PF10003">
    <property type="entry name" value="DUF2244"/>
    <property type="match status" value="1"/>
</dbReference>
<name>B2FJY8_STRMK</name>
<dbReference type="AlphaFoldDB" id="B2FJY8"/>
<dbReference type="KEGG" id="sml:Smlt0427"/>
<dbReference type="EMBL" id="AM743169">
    <property type="protein sequence ID" value="CAQ44025.1"/>
    <property type="molecule type" value="Genomic_DNA"/>
</dbReference>
<dbReference type="eggNOG" id="COG5488">
    <property type="taxonomic scope" value="Bacteria"/>
</dbReference>
<feature type="transmembrane region" description="Helical" evidence="1">
    <location>
        <begin position="86"/>
        <end position="106"/>
    </location>
</feature>
<keyword evidence="3" id="KW-1185">Reference proteome</keyword>